<accession>A0ABY6FZH0</accession>
<gene>
    <name evidence="1" type="ORF">BRM3_12090</name>
</gene>
<sequence>MLGPVEIDLCRLVCEARVTEDGRRVDSEAGAAAVQIAAREMDRLHGPALIHGAAVLDQLRDLGIWLSHDSAEERVENWRPSRLLLDLLDADGGYLAPLLG</sequence>
<dbReference type="EMBL" id="CP107020">
    <property type="protein sequence ID" value="UYG16341.1"/>
    <property type="molecule type" value="Genomic_DNA"/>
</dbReference>
<evidence type="ECO:0000313" key="1">
    <source>
        <dbReference type="EMBL" id="UYG16341.1"/>
    </source>
</evidence>
<evidence type="ECO:0000313" key="2">
    <source>
        <dbReference type="Proteomes" id="UP001164305"/>
    </source>
</evidence>
<evidence type="ECO:0008006" key="3">
    <source>
        <dbReference type="Google" id="ProtNLM"/>
    </source>
</evidence>
<keyword evidence="2" id="KW-1185">Reference proteome</keyword>
<proteinExistence type="predicted"/>
<name>A0ABY6FZH0_9MICO</name>
<organism evidence="1 2">
    <name type="scientific">Brachybacterium huguangmaarense</name>
    <dbReference type="NCBI Taxonomy" id="1652028"/>
    <lineage>
        <taxon>Bacteria</taxon>
        <taxon>Bacillati</taxon>
        <taxon>Actinomycetota</taxon>
        <taxon>Actinomycetes</taxon>
        <taxon>Micrococcales</taxon>
        <taxon>Dermabacteraceae</taxon>
        <taxon>Brachybacterium</taxon>
    </lineage>
</organism>
<protein>
    <recommendedName>
        <fullName evidence="3">DUF222 domain-containing protein</fullName>
    </recommendedName>
</protein>
<reference evidence="1" key="1">
    <citation type="submission" date="2022-10" db="EMBL/GenBank/DDBJ databases">
        <title>Whole-Genome Sequencing of Brachybacterium huguangmaarense BRM-3, Isolated from Betula schmidtii.</title>
        <authorList>
            <person name="Haam D."/>
        </authorList>
    </citation>
    <scope>NUCLEOTIDE SEQUENCE</scope>
    <source>
        <strain evidence="1">BRM-3</strain>
    </source>
</reference>
<dbReference type="RefSeq" id="WP_263593554.1">
    <property type="nucleotide sequence ID" value="NZ_CP107020.1"/>
</dbReference>
<dbReference type="Proteomes" id="UP001164305">
    <property type="component" value="Chromosome"/>
</dbReference>